<keyword evidence="2" id="KW-1185">Reference proteome</keyword>
<gene>
    <name evidence="1" type="ORF">FHX81_7967</name>
</gene>
<comment type="caution">
    <text evidence="1">The sequence shown here is derived from an EMBL/GenBank/DDBJ whole genome shotgun (WGS) entry which is preliminary data.</text>
</comment>
<sequence>MITRMLEELCAVDERTQLFTPFGLGVSHMLTPEAALAHQHTMLDGTDLVDEVAEGTRLRFERVRTLYLHGVLDYEFFTVAGDYARLVVEHALRDRFLAFYEHRIVLVNTSSGLERTAQVDSFEDVLDALKQQGGAWKLKLAGSGAPMKFNGMLTSLWNWAREEGLLPGQRARSMQSVQVELRNTVAHPSGYHLGTPVDAARVIHDLAEIINCLWGARTRGGRLHPAPVHRPVQLIVWDDTGRVEIGDVSSVPTEEMAVDTVCLVVRAQVDDRDELLGFDPRFETTRYPVELLWGPGTAEQARAWVEAHRPVDDEVDTLDRHFVIRRHGDRVGPPRSTAVTAGLPIGKQSGTWFLVKADDPLSAFNHIRNQTDATSACRNTKPCPNCPTHTLIVGDWDTILRHAAQAGLDTRALAPAAIRVPSPLPPWTDS</sequence>
<dbReference type="RefSeq" id="WP_141983513.1">
    <property type="nucleotide sequence ID" value="NZ_VFPP01000001.1"/>
</dbReference>
<evidence type="ECO:0000313" key="1">
    <source>
        <dbReference type="EMBL" id="TQM85483.1"/>
    </source>
</evidence>
<evidence type="ECO:0000313" key="2">
    <source>
        <dbReference type="Proteomes" id="UP000316628"/>
    </source>
</evidence>
<dbReference type="Proteomes" id="UP000316628">
    <property type="component" value="Unassembled WGS sequence"/>
</dbReference>
<organism evidence="1 2">
    <name type="scientific">Saccharothrix saharensis</name>
    <dbReference type="NCBI Taxonomy" id="571190"/>
    <lineage>
        <taxon>Bacteria</taxon>
        <taxon>Bacillati</taxon>
        <taxon>Actinomycetota</taxon>
        <taxon>Actinomycetes</taxon>
        <taxon>Pseudonocardiales</taxon>
        <taxon>Pseudonocardiaceae</taxon>
        <taxon>Saccharothrix</taxon>
    </lineage>
</organism>
<proteinExistence type="predicted"/>
<accession>A0A543JRK8</accession>
<dbReference type="AlphaFoldDB" id="A0A543JRK8"/>
<dbReference type="OrthoDB" id="3360519at2"/>
<protein>
    <submittedName>
        <fullName evidence="1">Uncharacterized protein</fullName>
    </submittedName>
</protein>
<reference evidence="1 2" key="1">
    <citation type="submission" date="2019-06" db="EMBL/GenBank/DDBJ databases">
        <title>Sequencing the genomes of 1000 actinobacteria strains.</title>
        <authorList>
            <person name="Klenk H.-P."/>
        </authorList>
    </citation>
    <scope>NUCLEOTIDE SEQUENCE [LARGE SCALE GENOMIC DNA]</scope>
    <source>
        <strain evidence="1 2">DSM 45456</strain>
    </source>
</reference>
<name>A0A543JRK8_9PSEU</name>
<dbReference type="EMBL" id="VFPP01000001">
    <property type="protein sequence ID" value="TQM85483.1"/>
    <property type="molecule type" value="Genomic_DNA"/>
</dbReference>